<name>A0A2B4S9H9_STYPI</name>
<protein>
    <submittedName>
        <fullName evidence="8">Interferon regulatory factor 2-binding protein 1</fullName>
    </submittedName>
</protein>
<keyword evidence="9" id="KW-1185">Reference proteome</keyword>
<proteinExistence type="inferred from homology"/>
<dbReference type="SUPFAM" id="SSF57850">
    <property type="entry name" value="RING/U-box"/>
    <property type="match status" value="1"/>
</dbReference>
<feature type="region of interest" description="Disordered" evidence="5">
    <location>
        <begin position="151"/>
        <end position="170"/>
    </location>
</feature>
<evidence type="ECO:0000259" key="7">
    <source>
        <dbReference type="Pfam" id="PF25457"/>
    </source>
</evidence>
<dbReference type="AlphaFoldDB" id="A0A2B4S9H9"/>
<evidence type="ECO:0000256" key="5">
    <source>
        <dbReference type="SAM" id="MobiDB-lite"/>
    </source>
</evidence>
<dbReference type="InterPro" id="IPR058682">
    <property type="entry name" value="IRF-2BP1/2-like_M"/>
</dbReference>
<dbReference type="PANTHER" id="PTHR10816">
    <property type="entry name" value="MYELIN TRANSCRIPTION FACTOR 1-RELATED"/>
    <property type="match status" value="1"/>
</dbReference>
<feature type="region of interest" description="Disordered" evidence="5">
    <location>
        <begin position="25"/>
        <end position="66"/>
    </location>
</feature>
<evidence type="ECO:0000256" key="1">
    <source>
        <dbReference type="ARBA" id="ARBA00004123"/>
    </source>
</evidence>
<sequence length="1164" mass="128064">MEHSRQILSLTSAAVNALSGVQDFHKGKKPEIKGGLPQGTSTPPKRQDANQPVSSMNPSVATSTTNDRVVDYVSGDLQDQSSSSPLDLTFNGTQRVRVPSKLLREIKSPMERSSSSGDSRQTSREMDRVEEQIVTRLSPVKVVRHVNGPSAWVESNSTDQPSSHTSSEPVIREHFVNGKMNGVDSHRPKDRILITKQTPQVTAQHLEYEAHADKAYEGKKSIPTKGLYQGQPKIGVPILNPGEENASDVKIKRFVLNDKEKALKEQFLKRKDERRPAKKLVQPTVVSQAGETNNTQGVVSSDNPVVTAAAIAAAAASAATGPFLQLQHSLEAQISALVNNLQVLQQNQNSQQELQDKEKEQKLQQQLEERLKRLEDLQAKMLETQVHSAPVSYPTGKQQTTATALPSTCMNTNMLPVSHTATVATTAYQPAHVASSYHSASRISGQDEFAQPQYTVAGHYQPYTAVKPSYEPKSHLLSPSVIPAFEKEKVVKNTRTQTSPQNSMSSEDSPLQTPLPRKRPPVPISRYDRVKGPRSDVNTRVEKKARVRFEPEVSPSLLSYKKDLTHKVSIEKGTSIRGKLIFDIFRDDFHLELEVSKRQLVGPDRIEDVIHYSRILRRTWENNELAHRNRGAKTERLNSAGSSISSTPSPPPTNGTNYTAPYSEQRKGAGKHQNAVRHSEEGMENSHGHGGGEAVNGPGSKANRPPGNIGSREMERRGSGFNMEDARHSLPNGNALQRHHPPLTPNGPQQNFVDDGQRLELIRETLASLNRSCPFDIRFKKDHGYVGRVFAFDVSCKPGVDYELKIFIEYPRGSGCVFQSASGVAKQMYMESLKEMAKPLSSGFKYLEYEKDRSKGEWRLLGEFLPEPVRLFKEAVNHEFLAKPQLDAEFPVLPNVNLSFNRSGPQYARKRKGAIDLEEFEVAAGKRAGAMHGRMTRDDALHSVWVQNQTADGVKLPVHLPGTPLPPGTPVSSIPSASVPPMVSLAVSKGAPSLAVAEHPRTQVKSPMGTMMNRFEIPPTSVLREDSRNGPNTLVAGSPGSERLSPRPHQSPRPSPSSGGAKGPDVAEGDLKGRGSTVNILTCSLCRDKLEDTHFVQCPSVPHHKFCFPCSRESIKKQGAGSEVFCPSGERCPLQGSDLPWAFMQGEIATILGTEYTVKKEKET</sequence>
<keyword evidence="4" id="KW-0175">Coiled coil</keyword>
<evidence type="ECO:0000256" key="2">
    <source>
        <dbReference type="ARBA" id="ARBA00010802"/>
    </source>
</evidence>
<dbReference type="InterPro" id="IPR044882">
    <property type="entry name" value="I2BP1/2_C3HC4-RING_sf"/>
</dbReference>
<feature type="compositionally biased region" description="Polar residues" evidence="5">
    <location>
        <begin position="38"/>
        <end position="66"/>
    </location>
</feature>
<feature type="region of interest" description="Disordered" evidence="5">
    <location>
        <begin position="99"/>
        <end position="128"/>
    </location>
</feature>
<dbReference type="Pfam" id="PF15324">
    <property type="entry name" value="TALPID3"/>
    <property type="match status" value="1"/>
</dbReference>
<evidence type="ECO:0000313" key="9">
    <source>
        <dbReference type="Proteomes" id="UP000225706"/>
    </source>
</evidence>
<accession>A0A2B4S9H9</accession>
<reference evidence="9" key="1">
    <citation type="journal article" date="2017" name="bioRxiv">
        <title>Comparative analysis of the genomes of Stylophora pistillata and Acropora digitifera provides evidence for extensive differences between species of corals.</title>
        <authorList>
            <person name="Voolstra C.R."/>
            <person name="Li Y."/>
            <person name="Liew Y.J."/>
            <person name="Baumgarten S."/>
            <person name="Zoccola D."/>
            <person name="Flot J.-F."/>
            <person name="Tambutte S."/>
            <person name="Allemand D."/>
            <person name="Aranda M."/>
        </authorList>
    </citation>
    <scope>NUCLEOTIDE SEQUENCE [LARGE SCALE GENOMIC DNA]</scope>
</reference>
<evidence type="ECO:0000256" key="3">
    <source>
        <dbReference type="ARBA" id="ARBA00023242"/>
    </source>
</evidence>
<dbReference type="OrthoDB" id="5990425at2759"/>
<dbReference type="Pfam" id="PF25454">
    <property type="entry name" value="zf-C3HC4_IRF-2BP1_2"/>
    <property type="match status" value="1"/>
</dbReference>
<feature type="region of interest" description="Disordered" evidence="5">
    <location>
        <begin position="627"/>
        <end position="753"/>
    </location>
</feature>
<feature type="domain" description="Interferon regulatory factor 2-binding protein 1/2-like C3HC4 zinc finger" evidence="6">
    <location>
        <begin position="1082"/>
        <end position="1152"/>
    </location>
</feature>
<comment type="similarity">
    <text evidence="2">Belongs to the IRF2BP family.</text>
</comment>
<feature type="compositionally biased region" description="Low complexity" evidence="5">
    <location>
        <begin position="638"/>
        <end position="647"/>
    </location>
</feature>
<dbReference type="InterPro" id="IPR057414">
    <property type="entry name" value="Zf-C3HC4_IRF-2BP1_2"/>
</dbReference>
<comment type="subcellular location">
    <subcellularLocation>
        <location evidence="1">Nucleus</location>
    </subcellularLocation>
</comment>
<feature type="domain" description="IRF-2BP1/2-like middle" evidence="7">
    <location>
        <begin position="757"/>
        <end position="884"/>
    </location>
</feature>
<dbReference type="CDD" id="cd16511">
    <property type="entry name" value="vRING-HC_IRF2BP1-like"/>
    <property type="match status" value="1"/>
</dbReference>
<dbReference type="GO" id="GO:0006357">
    <property type="term" value="P:regulation of transcription by RNA polymerase II"/>
    <property type="evidence" value="ECO:0007669"/>
    <property type="project" value="TreeGrafter"/>
</dbReference>
<dbReference type="PANTHER" id="PTHR10816:SF19">
    <property type="entry name" value="PROTEIN INTERACTING WITH TTK69 AND SIN3A, ISOFORM D"/>
    <property type="match status" value="1"/>
</dbReference>
<feature type="region of interest" description="Disordered" evidence="5">
    <location>
        <begin position="1020"/>
        <end position="1073"/>
    </location>
</feature>
<dbReference type="Gene3D" id="1.10.10.1580">
    <property type="entry name" value="Interferon regulatory factor 2-binding protein"/>
    <property type="match status" value="1"/>
</dbReference>
<feature type="compositionally biased region" description="Polar residues" evidence="5">
    <location>
        <begin position="493"/>
        <end position="512"/>
    </location>
</feature>
<dbReference type="FunFam" id="1.10.10.1580:FF:000001">
    <property type="entry name" value="interferon regulatory factor 2-binding protein 2"/>
    <property type="match status" value="1"/>
</dbReference>
<dbReference type="GO" id="GO:0003714">
    <property type="term" value="F:transcription corepressor activity"/>
    <property type="evidence" value="ECO:0007669"/>
    <property type="project" value="TreeGrafter"/>
</dbReference>
<feature type="region of interest" description="Disordered" evidence="5">
    <location>
        <begin position="492"/>
        <end position="539"/>
    </location>
</feature>
<dbReference type="Pfam" id="PF25457">
    <property type="entry name" value="IRF-2BP1_2_M"/>
    <property type="match status" value="1"/>
</dbReference>
<dbReference type="Proteomes" id="UP000225706">
    <property type="component" value="Unassembled WGS sequence"/>
</dbReference>
<keyword evidence="3" id="KW-0539">Nucleus</keyword>
<feature type="compositionally biased region" description="Basic and acidic residues" evidence="5">
    <location>
        <begin position="712"/>
        <end position="728"/>
    </location>
</feature>
<dbReference type="GO" id="GO:0007224">
    <property type="term" value="P:smoothened signaling pathway"/>
    <property type="evidence" value="ECO:0007669"/>
    <property type="project" value="InterPro"/>
</dbReference>
<evidence type="ECO:0000259" key="6">
    <source>
        <dbReference type="Pfam" id="PF25454"/>
    </source>
</evidence>
<feature type="coiled-coil region" evidence="4">
    <location>
        <begin position="327"/>
        <end position="384"/>
    </location>
</feature>
<organism evidence="8 9">
    <name type="scientific">Stylophora pistillata</name>
    <name type="common">Smooth cauliflower coral</name>
    <dbReference type="NCBI Taxonomy" id="50429"/>
    <lineage>
        <taxon>Eukaryota</taxon>
        <taxon>Metazoa</taxon>
        <taxon>Cnidaria</taxon>
        <taxon>Anthozoa</taxon>
        <taxon>Hexacorallia</taxon>
        <taxon>Scleractinia</taxon>
        <taxon>Astrocoeniina</taxon>
        <taxon>Pocilloporidae</taxon>
        <taxon>Stylophora</taxon>
    </lineage>
</organism>
<evidence type="ECO:0000256" key="4">
    <source>
        <dbReference type="SAM" id="Coils"/>
    </source>
</evidence>
<evidence type="ECO:0000313" key="8">
    <source>
        <dbReference type="EMBL" id="PFX25450.1"/>
    </source>
</evidence>
<dbReference type="STRING" id="50429.A0A2B4S9H9"/>
<dbReference type="GO" id="GO:0005634">
    <property type="term" value="C:nucleus"/>
    <property type="evidence" value="ECO:0007669"/>
    <property type="project" value="UniProtKB-SubCell"/>
</dbReference>
<feature type="compositionally biased region" description="Polar residues" evidence="5">
    <location>
        <begin position="153"/>
        <end position="168"/>
    </location>
</feature>
<dbReference type="EMBL" id="LSMT01000151">
    <property type="protein sequence ID" value="PFX25450.1"/>
    <property type="molecule type" value="Genomic_DNA"/>
</dbReference>
<comment type="caution">
    <text evidence="8">The sequence shown here is derived from an EMBL/GenBank/DDBJ whole genome shotgun (WGS) entry which is preliminary data.</text>
</comment>
<gene>
    <name evidence="8" type="primary">irf2bp1</name>
    <name evidence="8" type="ORF">AWC38_SpisGene9958</name>
</gene>
<feature type="compositionally biased region" description="Basic and acidic residues" evidence="5">
    <location>
        <begin position="627"/>
        <end position="636"/>
    </location>
</feature>
<feature type="compositionally biased region" description="Basic and acidic residues" evidence="5">
    <location>
        <begin position="526"/>
        <end position="539"/>
    </location>
</feature>
<feature type="compositionally biased region" description="Low complexity" evidence="5">
    <location>
        <begin position="111"/>
        <end position="120"/>
    </location>
</feature>
<feature type="compositionally biased region" description="Basic and acidic residues" evidence="5">
    <location>
        <begin position="677"/>
        <end position="687"/>
    </location>
</feature>
<dbReference type="InterPro" id="IPR029246">
    <property type="entry name" value="TALPID3"/>
</dbReference>